<dbReference type="GO" id="GO:0043805">
    <property type="term" value="F:indolepyruvate ferredoxin oxidoreductase activity"/>
    <property type="evidence" value="ECO:0007669"/>
    <property type="project" value="UniProtKB-UniRule"/>
</dbReference>
<protein>
    <recommendedName>
        <fullName evidence="4 14">Indolepyruvate oxidoreductase subunit IorA</fullName>
        <shortName evidence="14">IOR</shortName>
        <ecNumber evidence="3 14">1.2.7.8</ecNumber>
    </recommendedName>
    <alternativeName>
        <fullName evidence="12 14">Indolepyruvate ferredoxin oxidoreductase subunit alpha</fullName>
    </alternativeName>
</protein>
<dbReference type="FunFam" id="3.40.50.970:FF:000039">
    <property type="entry name" value="Indolepyruvate oxidoreductase subunit IorA"/>
    <property type="match status" value="1"/>
</dbReference>
<evidence type="ECO:0000256" key="1">
    <source>
        <dbReference type="ARBA" id="ARBA00002995"/>
    </source>
</evidence>
<feature type="binding site" evidence="15">
    <location>
        <position position="574"/>
    </location>
    <ligand>
        <name>[4Fe-4S] cluster</name>
        <dbReference type="ChEBI" id="CHEBI:49883"/>
        <label>2</label>
    </ligand>
</feature>
<keyword evidence="9 14" id="KW-0560">Oxidoreductase</keyword>
<keyword evidence="5 14" id="KW-0813">Transport</keyword>
<organism evidence="17 18">
    <name type="scientific">Heliorestis convoluta</name>
    <dbReference type="NCBI Taxonomy" id="356322"/>
    <lineage>
        <taxon>Bacteria</taxon>
        <taxon>Bacillati</taxon>
        <taxon>Bacillota</taxon>
        <taxon>Clostridia</taxon>
        <taxon>Eubacteriales</taxon>
        <taxon>Heliobacteriaceae</taxon>
        <taxon>Heliorestis</taxon>
    </lineage>
</organism>
<feature type="domain" description="4Fe-4S ferredoxin-type" evidence="16">
    <location>
        <begin position="562"/>
        <end position="591"/>
    </location>
</feature>
<dbReference type="Pfam" id="PF02775">
    <property type="entry name" value="TPP_enzyme_C"/>
    <property type="match status" value="1"/>
</dbReference>
<feature type="binding site" evidence="15">
    <location>
        <position position="581"/>
    </location>
    <ligand>
        <name>[4Fe-4S] cluster</name>
        <dbReference type="ChEBI" id="CHEBI:49883"/>
        <label>1</label>
    </ligand>
</feature>
<comment type="cofactor">
    <cofactor evidence="14 15">
        <name>[4Fe-4S] cluster</name>
        <dbReference type="ChEBI" id="CHEBI:49883"/>
    </cofactor>
    <text evidence="14 15">Binds 2 [4Fe-4S] clusters. In this family the first cluster has a non-standard and varying [4Fe-4S] binding motif CX(2)CX(2)CX(4-5)CP.</text>
</comment>
<dbReference type="SUPFAM" id="SSF52922">
    <property type="entry name" value="TK C-terminal domain-like"/>
    <property type="match status" value="1"/>
</dbReference>
<dbReference type="Proteomes" id="UP000366051">
    <property type="component" value="Chromosome"/>
</dbReference>
<dbReference type="GO" id="GO:0030976">
    <property type="term" value="F:thiamine pyrophosphate binding"/>
    <property type="evidence" value="ECO:0007669"/>
    <property type="project" value="InterPro"/>
</dbReference>
<dbReference type="Pfam" id="PF01855">
    <property type="entry name" value="POR_N"/>
    <property type="match status" value="1"/>
</dbReference>
<evidence type="ECO:0000256" key="4">
    <source>
        <dbReference type="ARBA" id="ARBA00017710"/>
    </source>
</evidence>
<dbReference type="CDD" id="cd07034">
    <property type="entry name" value="TPP_PYR_PFOR_IOR-alpha_like"/>
    <property type="match status" value="1"/>
</dbReference>
<dbReference type="PANTHER" id="PTHR43710:SF5">
    <property type="entry name" value="INDOLEPYRUVATE FERREDOXIN OXIDOREDUCTASE ALPHA SUBUNIT"/>
    <property type="match status" value="1"/>
</dbReference>
<dbReference type="EC" id="1.2.7.8" evidence="3 14"/>
<dbReference type="SUPFAM" id="SSF54862">
    <property type="entry name" value="4Fe-4S ferredoxins"/>
    <property type="match status" value="1"/>
</dbReference>
<dbReference type="Gene3D" id="3.30.70.20">
    <property type="match status" value="1"/>
</dbReference>
<proteinExistence type="predicted"/>
<dbReference type="NCBIfam" id="TIGR03336">
    <property type="entry name" value="IOR_alpha"/>
    <property type="match status" value="1"/>
</dbReference>
<keyword evidence="6 14" id="KW-0004">4Fe-4S</keyword>
<keyword evidence="10 14" id="KW-0408">Iron</keyword>
<evidence type="ECO:0000313" key="17">
    <source>
        <dbReference type="EMBL" id="QGG48514.1"/>
    </source>
</evidence>
<evidence type="ECO:0000256" key="11">
    <source>
        <dbReference type="ARBA" id="ARBA00023014"/>
    </source>
</evidence>
<feature type="binding site" evidence="15">
    <location>
        <position position="544"/>
    </location>
    <ligand>
        <name>[4Fe-4S] cluster</name>
        <dbReference type="ChEBI" id="CHEBI:49883"/>
        <label>1</label>
    </ligand>
</feature>
<dbReference type="GO" id="GO:0051539">
    <property type="term" value="F:4 iron, 4 sulfur cluster binding"/>
    <property type="evidence" value="ECO:0007669"/>
    <property type="project" value="UniProtKB-UniRule"/>
</dbReference>
<evidence type="ECO:0000256" key="8">
    <source>
        <dbReference type="ARBA" id="ARBA00022982"/>
    </source>
</evidence>
<dbReference type="InterPro" id="IPR017896">
    <property type="entry name" value="4Fe4S_Fe-S-bd"/>
</dbReference>
<evidence type="ECO:0000256" key="15">
    <source>
        <dbReference type="PIRSR" id="PIRSR006439-50"/>
    </source>
</evidence>
<dbReference type="PANTHER" id="PTHR43710">
    <property type="entry name" value="2-HYDROXYACYL-COA LYASE"/>
    <property type="match status" value="1"/>
</dbReference>
<evidence type="ECO:0000256" key="12">
    <source>
        <dbReference type="ARBA" id="ARBA00030514"/>
    </source>
</evidence>
<sequence>MKALLTGNEAIARGAYEYGISVAAAYPGTPSTEILENISKYPEIYSQWSPNEKVAMEVGVGASIAGARTLVAMKHVGVNVAADPLFTAAYSGVRGGLILVSADDPGMHSSQNEQDNRHYAPFAKIPMLEPSDSQEAKDMVKLALEISETFDTPVLLRITTRIAHSQSLVELGEPMEREIKPYTKDAKKFVMIPAHARTRRVFLEERDAQLATFSEQSAANFVEMRQQSFGIITSGVSYQYVKEAFPQASVLRLGITHPIPKQKIMDFANEVDTLFVVEELEPYLENQIKALGIKVVGKDLLPPYGELSVSLLQKNLGAYLNVANPSVAVTTEQSNIMQEVQQPFTAPVRPPVMCPGCPHRGVFYVIKQLKLVVSGDIGCYTLGTMPPLEAMDTCICMGASISAAVGMEKANPELAGKLVAVIGDSTFMHSGVTGLMDVVYNKTAATIIILDNSITAMTGHQYHPGTGKTLMNEDSPTVDFAALAKSLGVRRVAEVDAFDLETVKKVIQEEVAAPEPSVIIARQPCALMLKGQTEAVVCEDCKACRVCLRIGCPALSFDEEGKTVVVNKPLCTGCNVCIQICKFGALRKGGA</sequence>
<dbReference type="AlphaFoldDB" id="A0A5Q2MZT3"/>
<dbReference type="InterPro" id="IPR045025">
    <property type="entry name" value="HACL1-like"/>
</dbReference>
<dbReference type="PIRSF" id="PIRSF006439">
    <property type="entry name" value="Indolepyruvate_ferr_oxidored"/>
    <property type="match status" value="1"/>
</dbReference>
<dbReference type="RefSeq" id="WP_153726628.1">
    <property type="nucleotide sequence ID" value="NZ_CP045875.1"/>
</dbReference>
<dbReference type="KEGG" id="hcv:FTV88_2416"/>
<dbReference type="InterPro" id="IPR029061">
    <property type="entry name" value="THDP-binding"/>
</dbReference>
<evidence type="ECO:0000256" key="9">
    <source>
        <dbReference type="ARBA" id="ARBA00023002"/>
    </source>
</evidence>
<feature type="binding site" evidence="15">
    <location>
        <position position="571"/>
    </location>
    <ligand>
        <name>[4Fe-4S] cluster</name>
        <dbReference type="ChEBI" id="CHEBI:49883"/>
        <label>2</label>
    </ligand>
</feature>
<dbReference type="PROSITE" id="PS51379">
    <property type="entry name" value="4FE4S_FER_2"/>
    <property type="match status" value="1"/>
</dbReference>
<keyword evidence="8 14" id="KW-0249">Electron transport</keyword>
<reference evidence="18" key="1">
    <citation type="submission" date="2019-11" db="EMBL/GenBank/DDBJ databases">
        <title>Genome sequence of Heliorestis convoluta strain HH, an alkaliphilic and minimalistic phototrophic bacterium from a soda lake in Egypt.</title>
        <authorList>
            <person name="Dewey E.D."/>
            <person name="Stokes L.M."/>
            <person name="Burchell B.M."/>
            <person name="Shaffer K.N."/>
            <person name="Huntington A.M."/>
            <person name="Baker J.M."/>
            <person name="Nadendla S."/>
            <person name="Giglio M.G."/>
            <person name="Touchman J.W."/>
            <person name="Blankenship R.E."/>
            <person name="Madigan M.T."/>
            <person name="Sattley W.M."/>
        </authorList>
    </citation>
    <scope>NUCLEOTIDE SEQUENCE [LARGE SCALE GENOMIC DNA]</scope>
    <source>
        <strain evidence="18">HH</strain>
    </source>
</reference>
<gene>
    <name evidence="17" type="ORF">FTV88_2416</name>
</gene>
<evidence type="ECO:0000256" key="14">
    <source>
        <dbReference type="PIRNR" id="PIRNR006439"/>
    </source>
</evidence>
<dbReference type="GO" id="GO:0046872">
    <property type="term" value="F:metal ion binding"/>
    <property type="evidence" value="ECO:0007669"/>
    <property type="project" value="UniProtKB-UniRule"/>
</dbReference>
<dbReference type="Gene3D" id="3.40.50.970">
    <property type="match status" value="2"/>
</dbReference>
<evidence type="ECO:0000256" key="13">
    <source>
        <dbReference type="ARBA" id="ARBA00048332"/>
    </source>
</evidence>
<keyword evidence="7 14" id="KW-0479">Metal-binding</keyword>
<feature type="binding site" evidence="15">
    <location>
        <position position="547"/>
    </location>
    <ligand>
        <name>[4Fe-4S] cluster</name>
        <dbReference type="ChEBI" id="CHEBI:49883"/>
        <label>1</label>
    </ligand>
</feature>
<comment type="subunit">
    <text evidence="2">Heterodimer of the IorA and IorB subunits.</text>
</comment>
<keyword evidence="17" id="KW-0670">Pyruvate</keyword>
<accession>A0A5Q2MZT3</accession>
<feature type="binding site" evidence="15">
    <location>
        <position position="552"/>
    </location>
    <ligand>
        <name>[4Fe-4S] cluster</name>
        <dbReference type="ChEBI" id="CHEBI:49883"/>
        <label>2</label>
    </ligand>
</feature>
<dbReference type="InterPro" id="IPR017721">
    <property type="entry name" value="IorA"/>
</dbReference>
<dbReference type="InterPro" id="IPR011766">
    <property type="entry name" value="TPP_enzyme_TPP-bd"/>
</dbReference>
<evidence type="ECO:0000259" key="16">
    <source>
        <dbReference type="PROSITE" id="PS51379"/>
    </source>
</evidence>
<name>A0A5Q2MZT3_9FIRM</name>
<evidence type="ECO:0000256" key="3">
    <source>
        <dbReference type="ARBA" id="ARBA00012812"/>
    </source>
</evidence>
<feature type="binding site" evidence="15">
    <location>
        <position position="541"/>
    </location>
    <ligand>
        <name>[4Fe-4S] cluster</name>
        <dbReference type="ChEBI" id="CHEBI:49883"/>
        <label>1</label>
    </ligand>
</feature>
<dbReference type="SUPFAM" id="SSF52518">
    <property type="entry name" value="Thiamin diphosphate-binding fold (THDP-binding)"/>
    <property type="match status" value="2"/>
</dbReference>
<evidence type="ECO:0000256" key="6">
    <source>
        <dbReference type="ARBA" id="ARBA00022485"/>
    </source>
</evidence>
<dbReference type="CDD" id="cd02008">
    <property type="entry name" value="TPP_IOR_alpha"/>
    <property type="match status" value="1"/>
</dbReference>
<evidence type="ECO:0000256" key="2">
    <source>
        <dbReference type="ARBA" id="ARBA00011238"/>
    </source>
</evidence>
<feature type="binding site" evidence="15">
    <location>
        <position position="577"/>
    </location>
    <ligand>
        <name>[4Fe-4S] cluster</name>
        <dbReference type="ChEBI" id="CHEBI:49883"/>
        <label>2</label>
    </ligand>
</feature>
<dbReference type="OrthoDB" id="9804603at2"/>
<comment type="function">
    <text evidence="1 14">Catalyzes the ferredoxin-dependent oxidative decarboxylation of arylpyruvates.</text>
</comment>
<evidence type="ECO:0000256" key="7">
    <source>
        <dbReference type="ARBA" id="ARBA00022723"/>
    </source>
</evidence>
<keyword evidence="18" id="KW-1185">Reference proteome</keyword>
<evidence type="ECO:0000256" key="10">
    <source>
        <dbReference type="ARBA" id="ARBA00023004"/>
    </source>
</evidence>
<comment type="catalytic activity">
    <reaction evidence="13 14">
        <text>indole-3-pyruvate + 2 oxidized [2Fe-2S]-[ferredoxin] + CoA = (indol-3-yl)acetyl-CoA + 2 reduced [2Fe-2S]-[ferredoxin] + CO2 + H(+)</text>
        <dbReference type="Rhea" id="RHEA:12645"/>
        <dbReference type="Rhea" id="RHEA-COMP:10000"/>
        <dbReference type="Rhea" id="RHEA-COMP:10001"/>
        <dbReference type="ChEBI" id="CHEBI:15378"/>
        <dbReference type="ChEBI" id="CHEBI:16526"/>
        <dbReference type="ChEBI" id="CHEBI:17640"/>
        <dbReference type="ChEBI" id="CHEBI:33737"/>
        <dbReference type="ChEBI" id="CHEBI:33738"/>
        <dbReference type="ChEBI" id="CHEBI:57271"/>
        <dbReference type="ChEBI" id="CHEBI:57287"/>
        <dbReference type="EC" id="1.2.7.8"/>
    </reaction>
</comment>
<evidence type="ECO:0000313" key="18">
    <source>
        <dbReference type="Proteomes" id="UP000366051"/>
    </source>
</evidence>
<dbReference type="InterPro" id="IPR002880">
    <property type="entry name" value="Pyrv_Fd/Flavodoxin_OxRdtase_N"/>
</dbReference>
<evidence type="ECO:0000256" key="5">
    <source>
        <dbReference type="ARBA" id="ARBA00022448"/>
    </source>
</evidence>
<keyword evidence="11 14" id="KW-0411">Iron-sulfur</keyword>
<dbReference type="InterPro" id="IPR009014">
    <property type="entry name" value="Transketo_C/PFOR_II"/>
</dbReference>
<dbReference type="EMBL" id="CP045875">
    <property type="protein sequence ID" value="QGG48514.1"/>
    <property type="molecule type" value="Genomic_DNA"/>
</dbReference>